<evidence type="ECO:0000256" key="1">
    <source>
        <dbReference type="ARBA" id="ARBA00003236"/>
    </source>
</evidence>
<keyword evidence="7" id="KW-1185">Reference proteome</keyword>
<name>A0A1T4NY35_9HYPH</name>
<dbReference type="CDD" id="cd10938">
    <property type="entry name" value="CE4_HpPgdA_like"/>
    <property type="match status" value="1"/>
</dbReference>
<sequence>MGRHIVCLTFDHDHLSGFIARGLTSPTAVSRGEYDMVVIPRLVALLARYDIKATFFTPGHTIDSSPQAVMPYVETGHELAHHGWTHRLPVTLSREEEEEEIVRGNDSIRRVSGRYARGYRSPAWDLSPHSIELLLKHGIQYDSSLMGHDYDCYYARQGDVVELKEPFVRGRETPLIEMPISWSLDDFPHFEYMRNPNGSIQAGLMNANAVLENFVDDFTYMTEVCPDFGILTYTFHPHVIGRGHRMMMLERLIKRLAAGGAAFMTMEQAMGEWLARRQAAAKAAD</sequence>
<dbReference type="PROSITE" id="PS51677">
    <property type="entry name" value="NODB"/>
    <property type="match status" value="1"/>
</dbReference>
<evidence type="ECO:0000256" key="3">
    <source>
        <dbReference type="ARBA" id="ARBA00020071"/>
    </source>
</evidence>
<dbReference type="STRING" id="225324.SAMN02745126_02500"/>
<dbReference type="Gene3D" id="3.20.20.370">
    <property type="entry name" value="Glycoside hydrolase/deacetylase"/>
    <property type="match status" value="1"/>
</dbReference>
<comment type="function">
    <text evidence="1">Is involved in generating a small heat-stable compound (Nod), an acylated oligomer of N-acetylglucosamine, that stimulates mitosis in various plant protoplasts.</text>
</comment>
<dbReference type="RefSeq" id="WP_085934175.1">
    <property type="nucleotide sequence ID" value="NZ_FUWJ01000002.1"/>
</dbReference>
<proteinExistence type="inferred from homology"/>
<evidence type="ECO:0000256" key="2">
    <source>
        <dbReference type="ARBA" id="ARBA00010973"/>
    </source>
</evidence>
<evidence type="ECO:0000259" key="5">
    <source>
        <dbReference type="PROSITE" id="PS51677"/>
    </source>
</evidence>
<evidence type="ECO:0000313" key="7">
    <source>
        <dbReference type="Proteomes" id="UP000190092"/>
    </source>
</evidence>
<gene>
    <name evidence="6" type="ORF">SAMN02745126_02500</name>
</gene>
<dbReference type="GO" id="GO:0005975">
    <property type="term" value="P:carbohydrate metabolic process"/>
    <property type="evidence" value="ECO:0007669"/>
    <property type="project" value="InterPro"/>
</dbReference>
<dbReference type="EMBL" id="FUWJ01000002">
    <property type="protein sequence ID" value="SJZ83688.1"/>
    <property type="molecule type" value="Genomic_DNA"/>
</dbReference>
<dbReference type="AlphaFoldDB" id="A0A1T4NY35"/>
<dbReference type="OrthoDB" id="9784220at2"/>
<protein>
    <recommendedName>
        <fullName evidence="3">Chitooligosaccharide deacetylase</fullName>
    </recommendedName>
    <alternativeName>
        <fullName evidence="4">Nodulation protein B</fullName>
    </alternativeName>
</protein>
<dbReference type="Pfam" id="PF01522">
    <property type="entry name" value="Polysacc_deac_1"/>
    <property type="match status" value="1"/>
</dbReference>
<dbReference type="SUPFAM" id="SSF88713">
    <property type="entry name" value="Glycoside hydrolase/deacetylase"/>
    <property type="match status" value="1"/>
</dbReference>
<dbReference type="PANTHER" id="PTHR47561:SF1">
    <property type="entry name" value="POLYSACCHARIDE DEACETYLASE FAMILY PROTEIN (AFU_ORTHOLOGUE AFUA_6G05030)"/>
    <property type="match status" value="1"/>
</dbReference>
<comment type="similarity">
    <text evidence="2">Belongs to the polysaccharide deacetylase family.</text>
</comment>
<reference evidence="7" key="1">
    <citation type="submission" date="2017-02" db="EMBL/GenBank/DDBJ databases">
        <authorList>
            <person name="Varghese N."/>
            <person name="Submissions S."/>
        </authorList>
    </citation>
    <scope>NUCLEOTIDE SEQUENCE [LARGE SCALE GENOMIC DNA]</scope>
    <source>
        <strain evidence="7">ATCC 27094</strain>
    </source>
</reference>
<evidence type="ECO:0000256" key="4">
    <source>
        <dbReference type="ARBA" id="ARBA00032976"/>
    </source>
</evidence>
<dbReference type="InterPro" id="IPR002509">
    <property type="entry name" value="NODB_dom"/>
</dbReference>
<dbReference type="PANTHER" id="PTHR47561">
    <property type="entry name" value="POLYSACCHARIDE DEACETYLASE FAMILY PROTEIN (AFU_ORTHOLOGUE AFUA_6G05030)"/>
    <property type="match status" value="1"/>
</dbReference>
<dbReference type="InterPro" id="IPR011330">
    <property type="entry name" value="Glyco_hydro/deAcase_b/a-brl"/>
</dbReference>
<dbReference type="InterPro" id="IPR037950">
    <property type="entry name" value="PgdA-like"/>
</dbReference>
<feature type="domain" description="NodB homology" evidence="5">
    <location>
        <begin position="26"/>
        <end position="264"/>
    </location>
</feature>
<accession>A0A1T4NY35</accession>
<organism evidence="6 7">
    <name type="scientific">Enhydrobacter aerosaccus</name>
    <dbReference type="NCBI Taxonomy" id="225324"/>
    <lineage>
        <taxon>Bacteria</taxon>
        <taxon>Pseudomonadati</taxon>
        <taxon>Pseudomonadota</taxon>
        <taxon>Alphaproteobacteria</taxon>
        <taxon>Hyphomicrobiales</taxon>
        <taxon>Enhydrobacter</taxon>
    </lineage>
</organism>
<dbReference type="Proteomes" id="UP000190092">
    <property type="component" value="Unassembled WGS sequence"/>
</dbReference>
<evidence type="ECO:0000313" key="6">
    <source>
        <dbReference type="EMBL" id="SJZ83688.1"/>
    </source>
</evidence>
<dbReference type="GO" id="GO:0016810">
    <property type="term" value="F:hydrolase activity, acting on carbon-nitrogen (but not peptide) bonds"/>
    <property type="evidence" value="ECO:0007669"/>
    <property type="project" value="InterPro"/>
</dbReference>